<feature type="domain" description="C2H2-type" evidence="11">
    <location>
        <begin position="108"/>
        <end position="137"/>
    </location>
</feature>
<feature type="domain" description="C2H2-type" evidence="11">
    <location>
        <begin position="170"/>
        <end position="195"/>
    </location>
</feature>
<evidence type="ECO:0000259" key="11">
    <source>
        <dbReference type="PROSITE" id="PS50157"/>
    </source>
</evidence>
<feature type="region of interest" description="Disordered" evidence="10">
    <location>
        <begin position="1"/>
        <end position="48"/>
    </location>
</feature>
<dbReference type="PANTHER" id="PTHR46179">
    <property type="entry name" value="ZINC FINGER PROTEIN"/>
    <property type="match status" value="1"/>
</dbReference>
<keyword evidence="5" id="KW-0862">Zinc</keyword>
<evidence type="ECO:0000313" key="13">
    <source>
        <dbReference type="Proteomes" id="UP001217918"/>
    </source>
</evidence>
<name>A0AAD9MCY0_9PEZI</name>
<gene>
    <name evidence="12" type="ORF">P8C59_004878</name>
</gene>
<dbReference type="GO" id="GO:0005634">
    <property type="term" value="C:nucleus"/>
    <property type="evidence" value="ECO:0007669"/>
    <property type="project" value="UniProtKB-SubCell"/>
</dbReference>
<proteinExistence type="predicted"/>
<dbReference type="Proteomes" id="UP001217918">
    <property type="component" value="Unassembled WGS sequence"/>
</dbReference>
<accession>A0AAD9MCY0</accession>
<dbReference type="PROSITE" id="PS00028">
    <property type="entry name" value="ZINC_FINGER_C2H2_1"/>
    <property type="match status" value="5"/>
</dbReference>
<keyword evidence="13" id="KW-1185">Reference proteome</keyword>
<dbReference type="PROSITE" id="PS50157">
    <property type="entry name" value="ZINC_FINGER_C2H2_2"/>
    <property type="match status" value="4"/>
</dbReference>
<feature type="region of interest" description="Disordered" evidence="10">
    <location>
        <begin position="412"/>
        <end position="443"/>
    </location>
</feature>
<evidence type="ECO:0000256" key="9">
    <source>
        <dbReference type="PROSITE-ProRule" id="PRU00042"/>
    </source>
</evidence>
<dbReference type="InterPro" id="IPR036236">
    <property type="entry name" value="Znf_C2H2_sf"/>
</dbReference>
<dbReference type="FunFam" id="3.30.160.60:FF:001102">
    <property type="entry name" value="Transcription factor IIIA"/>
    <property type="match status" value="1"/>
</dbReference>
<keyword evidence="6" id="KW-0805">Transcription regulation</keyword>
<dbReference type="AlphaFoldDB" id="A0AAD9MCY0"/>
<feature type="compositionally biased region" description="Polar residues" evidence="10">
    <location>
        <begin position="31"/>
        <end position="43"/>
    </location>
</feature>
<evidence type="ECO:0000256" key="7">
    <source>
        <dbReference type="ARBA" id="ARBA00023163"/>
    </source>
</evidence>
<evidence type="ECO:0000256" key="6">
    <source>
        <dbReference type="ARBA" id="ARBA00023015"/>
    </source>
</evidence>
<keyword evidence="4 9" id="KW-0863">Zinc-finger</keyword>
<keyword evidence="8" id="KW-0539">Nucleus</keyword>
<dbReference type="SUPFAM" id="SSF57667">
    <property type="entry name" value="beta-beta-alpha zinc fingers"/>
    <property type="match status" value="3"/>
</dbReference>
<dbReference type="GO" id="GO:0008270">
    <property type="term" value="F:zinc ion binding"/>
    <property type="evidence" value="ECO:0007669"/>
    <property type="project" value="UniProtKB-KW"/>
</dbReference>
<dbReference type="EMBL" id="JAQQPM010000003">
    <property type="protein sequence ID" value="KAK2070380.1"/>
    <property type="molecule type" value="Genomic_DNA"/>
</dbReference>
<keyword evidence="7" id="KW-0804">Transcription</keyword>
<evidence type="ECO:0000313" key="12">
    <source>
        <dbReference type="EMBL" id="KAK2070380.1"/>
    </source>
</evidence>
<evidence type="ECO:0000256" key="5">
    <source>
        <dbReference type="ARBA" id="ARBA00022833"/>
    </source>
</evidence>
<organism evidence="12 13">
    <name type="scientific">Phyllachora maydis</name>
    <dbReference type="NCBI Taxonomy" id="1825666"/>
    <lineage>
        <taxon>Eukaryota</taxon>
        <taxon>Fungi</taxon>
        <taxon>Dikarya</taxon>
        <taxon>Ascomycota</taxon>
        <taxon>Pezizomycotina</taxon>
        <taxon>Sordariomycetes</taxon>
        <taxon>Sordariomycetidae</taxon>
        <taxon>Phyllachorales</taxon>
        <taxon>Phyllachoraceae</taxon>
        <taxon>Phyllachora</taxon>
    </lineage>
</organism>
<evidence type="ECO:0000256" key="4">
    <source>
        <dbReference type="ARBA" id="ARBA00022771"/>
    </source>
</evidence>
<dbReference type="GO" id="GO:0006357">
    <property type="term" value="P:regulation of transcription by RNA polymerase II"/>
    <property type="evidence" value="ECO:0007669"/>
    <property type="project" value="TreeGrafter"/>
</dbReference>
<protein>
    <recommendedName>
        <fullName evidence="11">C2H2-type domain-containing protein</fullName>
    </recommendedName>
</protein>
<dbReference type="InterPro" id="IPR051061">
    <property type="entry name" value="Zinc_finger_trans_reg"/>
</dbReference>
<evidence type="ECO:0000256" key="3">
    <source>
        <dbReference type="ARBA" id="ARBA00022737"/>
    </source>
</evidence>
<keyword evidence="2" id="KW-0479">Metal-binding</keyword>
<dbReference type="Pfam" id="PF00096">
    <property type="entry name" value="zf-C2H2"/>
    <property type="match status" value="1"/>
</dbReference>
<evidence type="ECO:0000256" key="1">
    <source>
        <dbReference type="ARBA" id="ARBA00004123"/>
    </source>
</evidence>
<feature type="compositionally biased region" description="Polar residues" evidence="10">
    <location>
        <begin position="412"/>
        <end position="428"/>
    </location>
</feature>
<reference evidence="12" key="1">
    <citation type="journal article" date="2023" name="Mol. Plant Microbe Interact.">
        <title>Elucidating the Obligate Nature and Biological Capacity of an Invasive Fungal Corn Pathogen.</title>
        <authorList>
            <person name="MacCready J.S."/>
            <person name="Roggenkamp E.M."/>
            <person name="Gdanetz K."/>
            <person name="Chilvers M.I."/>
        </authorList>
    </citation>
    <scope>NUCLEOTIDE SEQUENCE</scope>
    <source>
        <strain evidence="12">PM02</strain>
    </source>
</reference>
<keyword evidence="3" id="KW-0677">Repeat</keyword>
<evidence type="ECO:0000256" key="8">
    <source>
        <dbReference type="ARBA" id="ARBA00023242"/>
    </source>
</evidence>
<sequence length="475" mass="53241">MKRDAEFQDLNGPNKRQLVNPAPCQDDSHSDIGSLTSNSEASDTSTALPLRTAATTTFNRPARLAAHLRSHSNDRAFKCPYEGCDKDYFEQKHLKQHIKSSHTQDRGYQCQEEGCGKTFVTATRLRRHATVHEGAERYRCRGYEGCTKSFRKKATLDRHVRGDHLGLAKFPCGHGSCGEGFDTPAALRRHVTREHGEICYWCEDCEERDENGEVTSQVGFTTLFMLQAHMRKDHVQCVFCPEAKLAGQFELTRHMDMYHSGKTVEDRKTVLCEWPGCLASFVRVGNRNVHVKTVHQGLRFVCGATDVSEHEAELASWNGEEEGCQCGFTSLAKLVEHVKYVHLGHKRPKVHTLSLRGDDLKDLVGVSRYKAACTIDGCDARFVRNHELNLHVQFDHQLDPFTKDAISQTDVRNLQSSEPAQAQGSQGQEDMLHPAGVYKEGANDSVLPLDPVLGMTKAYNDSEQPADAEAQKVFK</sequence>
<evidence type="ECO:0000256" key="2">
    <source>
        <dbReference type="ARBA" id="ARBA00022723"/>
    </source>
</evidence>
<feature type="domain" description="C2H2-type" evidence="11">
    <location>
        <begin position="138"/>
        <end position="169"/>
    </location>
</feature>
<dbReference type="SMART" id="SM00355">
    <property type="entry name" value="ZnF_C2H2"/>
    <property type="match status" value="9"/>
</dbReference>
<dbReference type="PANTHER" id="PTHR46179:SF13">
    <property type="entry name" value="C2H2-TYPE DOMAIN-CONTAINING PROTEIN"/>
    <property type="match status" value="1"/>
</dbReference>
<feature type="domain" description="C2H2-type" evidence="11">
    <location>
        <begin position="77"/>
        <end position="107"/>
    </location>
</feature>
<comment type="subcellular location">
    <subcellularLocation>
        <location evidence="1">Nucleus</location>
    </subcellularLocation>
</comment>
<dbReference type="Gene3D" id="3.30.160.60">
    <property type="entry name" value="Classic Zinc Finger"/>
    <property type="match status" value="5"/>
</dbReference>
<dbReference type="InterPro" id="IPR013087">
    <property type="entry name" value="Znf_C2H2_type"/>
</dbReference>
<evidence type="ECO:0000256" key="10">
    <source>
        <dbReference type="SAM" id="MobiDB-lite"/>
    </source>
</evidence>
<comment type="caution">
    <text evidence="12">The sequence shown here is derived from an EMBL/GenBank/DDBJ whole genome shotgun (WGS) entry which is preliminary data.</text>
</comment>